<evidence type="ECO:0000256" key="2">
    <source>
        <dbReference type="ARBA" id="ARBA00022475"/>
    </source>
</evidence>
<evidence type="ECO:0000256" key="4">
    <source>
        <dbReference type="ARBA" id="ARBA00022692"/>
    </source>
</evidence>
<feature type="transmembrane region" description="Helical" evidence="8">
    <location>
        <begin position="354"/>
        <end position="372"/>
    </location>
</feature>
<evidence type="ECO:0000256" key="3">
    <source>
        <dbReference type="ARBA" id="ARBA00022670"/>
    </source>
</evidence>
<reference evidence="10" key="1">
    <citation type="submission" date="2017-09" db="EMBL/GenBank/DDBJ databases">
        <title>The Reconstruction of 2,631 Draft Metagenome-Assembled Genomes from the Global Oceans.</title>
        <authorList>
            <person name="Tully B.J."/>
            <person name="Graham E.D."/>
            <person name="Heidelberg J.F."/>
        </authorList>
    </citation>
    <scope>NUCLEOTIDE SEQUENCE [LARGE SCALE GENOMIC DNA]</scope>
</reference>
<keyword evidence="7 8" id="KW-0472">Membrane</keyword>
<feature type="transmembrane region" description="Helical" evidence="8">
    <location>
        <begin position="424"/>
        <end position="442"/>
    </location>
</feature>
<keyword evidence="4 8" id="KW-0812">Transmembrane</keyword>
<feature type="transmembrane region" description="Helical" evidence="8">
    <location>
        <begin position="56"/>
        <end position="75"/>
    </location>
</feature>
<comment type="subcellular location">
    <subcellularLocation>
        <location evidence="1">Cell membrane</location>
        <topology evidence="1">Multi-pass membrane protein</topology>
    </subcellularLocation>
</comment>
<feature type="transmembrane region" description="Helical" evidence="8">
    <location>
        <begin position="87"/>
        <end position="104"/>
    </location>
</feature>
<dbReference type="AlphaFoldDB" id="A0A2D6LZY1"/>
<dbReference type="GO" id="GO:0006508">
    <property type="term" value="P:proteolysis"/>
    <property type="evidence" value="ECO:0007669"/>
    <property type="project" value="UniProtKB-KW"/>
</dbReference>
<evidence type="ECO:0008006" key="11">
    <source>
        <dbReference type="Google" id="ProtNLM"/>
    </source>
</evidence>
<evidence type="ECO:0000256" key="5">
    <source>
        <dbReference type="ARBA" id="ARBA00022801"/>
    </source>
</evidence>
<dbReference type="NCBIfam" id="TIGR04178">
    <property type="entry name" value="exo_archaeo"/>
    <property type="match status" value="1"/>
</dbReference>
<keyword evidence="6 8" id="KW-1133">Transmembrane helix</keyword>
<gene>
    <name evidence="9" type="ORF">CL943_00305</name>
</gene>
<keyword evidence="2" id="KW-1003">Cell membrane</keyword>
<feature type="transmembrane region" description="Helical" evidence="8">
    <location>
        <begin position="15"/>
        <end position="36"/>
    </location>
</feature>
<protein>
    <recommendedName>
        <fullName evidence="11">Exosortase/archaeosortase family protein</fullName>
    </recommendedName>
</protein>
<dbReference type="Proteomes" id="UP000226592">
    <property type="component" value="Unassembled WGS sequence"/>
</dbReference>
<feature type="transmembrane region" description="Helical" evidence="8">
    <location>
        <begin position="490"/>
        <end position="511"/>
    </location>
</feature>
<evidence type="ECO:0000256" key="1">
    <source>
        <dbReference type="ARBA" id="ARBA00004651"/>
    </source>
</evidence>
<evidence type="ECO:0000313" key="10">
    <source>
        <dbReference type="Proteomes" id="UP000226592"/>
    </source>
</evidence>
<sequence length="526" mass="59078">MKQPEIIIKVGLHPILFRLLAFLAALFVLFPLAFSFFVPGNDLFQKISIALNISRFIWLSGIAISLFVFLAVASGKKLKLKFSKKNSLYLLIASLLLFSAYAFSLSDFDGMLREGAEVNGTFALQELPPDANIGRQRGPMIVSNPGSESLNPDAGRFLTIPLLADSLQISEVFLEARDQKLRKEVILEIQPAEDLTITWQGVWHGSLFFDNVFNPYTEVFLQVNGHDYNVTEQYASLPEHVSGWLEITISKEHLKQGSNKIELLAKTSEGIEENVGFVVGKGFARDNSTLFDGSSWKEVDGEILMYTKQSNNFLFSALFKLGFILKFLAVALLFLAVFGITFTRFALSKLRKELVFSILAGGLVYWFALVVEESTKLLAESTTFFVYFLLKVSGFNAAFTLQGAQLTVQLNQFAIRISEASAGANNVIYFLVAFSVLLLFNWKYLHLKKALVMYIPGAFGAFMVNVLRLYIVLVLGAFVSPDTARMLNEATGLLVFVAYFVLFWYLTLGFMEKRVKELKKKLRIRQ</sequence>
<dbReference type="GO" id="GO:0008233">
    <property type="term" value="F:peptidase activity"/>
    <property type="evidence" value="ECO:0007669"/>
    <property type="project" value="UniProtKB-KW"/>
</dbReference>
<evidence type="ECO:0000256" key="8">
    <source>
        <dbReference type="SAM" id="Phobius"/>
    </source>
</evidence>
<keyword evidence="5" id="KW-0378">Hydrolase</keyword>
<feature type="transmembrane region" description="Helical" evidence="8">
    <location>
        <begin position="384"/>
        <end position="404"/>
    </location>
</feature>
<dbReference type="GO" id="GO:0005886">
    <property type="term" value="C:plasma membrane"/>
    <property type="evidence" value="ECO:0007669"/>
    <property type="project" value="UniProtKB-SubCell"/>
</dbReference>
<dbReference type="InterPro" id="IPR026392">
    <property type="entry name" value="Exo/Archaeosortase_dom"/>
</dbReference>
<evidence type="ECO:0000313" key="9">
    <source>
        <dbReference type="EMBL" id="MAG21732.1"/>
    </source>
</evidence>
<comment type="caution">
    <text evidence="9">The sequence shown here is derived from an EMBL/GenBank/DDBJ whole genome shotgun (WGS) entry which is preliminary data.</text>
</comment>
<name>A0A2D6LZY1_9ARCH</name>
<organism evidence="9 10">
    <name type="scientific">Candidatus Iainarchaeum sp</name>
    <dbReference type="NCBI Taxonomy" id="3101447"/>
    <lineage>
        <taxon>Archaea</taxon>
        <taxon>Candidatus Iainarchaeota</taxon>
        <taxon>Candidatus Iainarchaeia</taxon>
        <taxon>Candidatus Iainarchaeales</taxon>
        <taxon>Candidatus Iainarchaeaceae</taxon>
        <taxon>Candidatus Iainarchaeum</taxon>
    </lineage>
</organism>
<proteinExistence type="predicted"/>
<accession>A0A2D6LZY1</accession>
<evidence type="ECO:0000256" key="7">
    <source>
        <dbReference type="ARBA" id="ARBA00023136"/>
    </source>
</evidence>
<dbReference type="EMBL" id="NZBU01000001">
    <property type="protein sequence ID" value="MAG21732.1"/>
    <property type="molecule type" value="Genomic_DNA"/>
</dbReference>
<feature type="transmembrane region" description="Helical" evidence="8">
    <location>
        <begin position="313"/>
        <end position="342"/>
    </location>
</feature>
<keyword evidence="3" id="KW-0645">Protease</keyword>
<feature type="transmembrane region" description="Helical" evidence="8">
    <location>
        <begin position="454"/>
        <end position="478"/>
    </location>
</feature>
<evidence type="ECO:0000256" key="6">
    <source>
        <dbReference type="ARBA" id="ARBA00022989"/>
    </source>
</evidence>